<evidence type="ECO:0000313" key="7">
    <source>
        <dbReference type="Proteomes" id="UP000314294"/>
    </source>
</evidence>
<dbReference type="InterPro" id="IPR016181">
    <property type="entry name" value="Acyl_CoA_acyltransferase"/>
</dbReference>
<dbReference type="AlphaFoldDB" id="A0A4Z2JF26"/>
<dbReference type="PANTHER" id="PTHR10545">
    <property type="entry name" value="DIAMINE N-ACETYLTRANSFERASE"/>
    <property type="match status" value="1"/>
</dbReference>
<dbReference type="Gene3D" id="3.40.630.30">
    <property type="match status" value="1"/>
</dbReference>
<evidence type="ECO:0000256" key="4">
    <source>
        <dbReference type="SAM" id="MobiDB-lite"/>
    </source>
</evidence>
<evidence type="ECO:0000256" key="2">
    <source>
        <dbReference type="ARBA" id="ARBA00022679"/>
    </source>
</evidence>
<evidence type="ECO:0000256" key="3">
    <source>
        <dbReference type="ARBA" id="ARBA00023315"/>
    </source>
</evidence>
<evidence type="ECO:0000256" key="1">
    <source>
        <dbReference type="ARBA" id="ARBA00008694"/>
    </source>
</evidence>
<dbReference type="OrthoDB" id="7305308at2759"/>
<dbReference type="GO" id="GO:0008080">
    <property type="term" value="F:N-acetyltransferase activity"/>
    <property type="evidence" value="ECO:0007669"/>
    <property type="project" value="TreeGrafter"/>
</dbReference>
<keyword evidence="7" id="KW-1185">Reference proteome</keyword>
<dbReference type="EMBL" id="SRLO01000004">
    <property type="protein sequence ID" value="TNN88621.1"/>
    <property type="molecule type" value="Genomic_DNA"/>
</dbReference>
<dbReference type="Pfam" id="PF00583">
    <property type="entry name" value="Acetyltransf_1"/>
    <property type="match status" value="1"/>
</dbReference>
<dbReference type="SUPFAM" id="SSF55729">
    <property type="entry name" value="Acyl-CoA N-acyltransferases (Nat)"/>
    <property type="match status" value="1"/>
</dbReference>
<sequence>MLEPCVRVELAGLGGVGVVEELSRLHPDPDLLGGSLELADFEKVSDQVKITHEGKGIGNSLMSKVAEVGKKKQCVRLHLTVSDWNTPARDFYAAKGAQDLTASLGRHLLHFSGRDLDNLANEAPEEDFAAVVSPEGGTTLSSNDEMDKV</sequence>
<protein>
    <submittedName>
        <fullName evidence="6">Diamine acetyltransferase 2</fullName>
    </submittedName>
</protein>
<organism evidence="6 7">
    <name type="scientific">Liparis tanakae</name>
    <name type="common">Tanaka's snailfish</name>
    <dbReference type="NCBI Taxonomy" id="230148"/>
    <lineage>
        <taxon>Eukaryota</taxon>
        <taxon>Metazoa</taxon>
        <taxon>Chordata</taxon>
        <taxon>Craniata</taxon>
        <taxon>Vertebrata</taxon>
        <taxon>Euteleostomi</taxon>
        <taxon>Actinopterygii</taxon>
        <taxon>Neopterygii</taxon>
        <taxon>Teleostei</taxon>
        <taxon>Neoteleostei</taxon>
        <taxon>Acanthomorphata</taxon>
        <taxon>Eupercaria</taxon>
        <taxon>Perciformes</taxon>
        <taxon>Cottioidei</taxon>
        <taxon>Cottales</taxon>
        <taxon>Liparidae</taxon>
        <taxon>Liparis</taxon>
    </lineage>
</organism>
<keyword evidence="3" id="KW-0012">Acyltransferase</keyword>
<dbReference type="PANTHER" id="PTHR10545:SF51">
    <property type="entry name" value="THIALYSINE N-EPSILON-ACETYLTRANSFERASE"/>
    <property type="match status" value="1"/>
</dbReference>
<evidence type="ECO:0000259" key="5">
    <source>
        <dbReference type="Pfam" id="PF00583"/>
    </source>
</evidence>
<gene>
    <name evidence="6" type="primary">SAT2_3</name>
    <name evidence="6" type="ORF">EYF80_000953</name>
</gene>
<accession>A0A4Z2JF26</accession>
<comment type="caution">
    <text evidence="6">The sequence shown here is derived from an EMBL/GenBank/DDBJ whole genome shotgun (WGS) entry which is preliminary data.</text>
</comment>
<feature type="region of interest" description="Disordered" evidence="4">
    <location>
        <begin position="130"/>
        <end position="149"/>
    </location>
</feature>
<comment type="similarity">
    <text evidence="1">Belongs to the acetyltransferase family.</text>
</comment>
<dbReference type="InterPro" id="IPR051016">
    <property type="entry name" value="Diverse_Substrate_AcTransf"/>
</dbReference>
<evidence type="ECO:0000313" key="6">
    <source>
        <dbReference type="EMBL" id="TNN88621.1"/>
    </source>
</evidence>
<keyword evidence="2 6" id="KW-0808">Transferase</keyword>
<proteinExistence type="inferred from homology"/>
<reference evidence="6 7" key="1">
    <citation type="submission" date="2019-03" db="EMBL/GenBank/DDBJ databases">
        <title>First draft genome of Liparis tanakae, snailfish: a comprehensive survey of snailfish specific genes.</title>
        <authorList>
            <person name="Kim W."/>
            <person name="Song I."/>
            <person name="Jeong J.-H."/>
            <person name="Kim D."/>
            <person name="Kim S."/>
            <person name="Ryu S."/>
            <person name="Song J.Y."/>
            <person name="Lee S.K."/>
        </authorList>
    </citation>
    <scope>NUCLEOTIDE SEQUENCE [LARGE SCALE GENOMIC DNA]</scope>
    <source>
        <tissue evidence="6">Muscle</tissue>
    </source>
</reference>
<dbReference type="Proteomes" id="UP000314294">
    <property type="component" value="Unassembled WGS sequence"/>
</dbReference>
<feature type="domain" description="N-acetyltransferase" evidence="5">
    <location>
        <begin position="51"/>
        <end position="93"/>
    </location>
</feature>
<name>A0A4Z2JF26_9TELE</name>
<dbReference type="InterPro" id="IPR000182">
    <property type="entry name" value="GNAT_dom"/>
</dbReference>